<dbReference type="PANTHER" id="PTHR42939">
    <property type="entry name" value="ABC TRANSPORTER ATP-BINDING PROTEIN ALBC-RELATED"/>
    <property type="match status" value="1"/>
</dbReference>
<accession>A0ABU1UYL8</accession>
<keyword evidence="6" id="KW-1185">Reference proteome</keyword>
<dbReference type="SUPFAM" id="SSF52540">
    <property type="entry name" value="P-loop containing nucleoside triphosphate hydrolases"/>
    <property type="match status" value="1"/>
</dbReference>
<evidence type="ECO:0000256" key="1">
    <source>
        <dbReference type="ARBA" id="ARBA00022448"/>
    </source>
</evidence>
<keyword evidence="2" id="KW-0547">Nucleotide-binding</keyword>
<feature type="domain" description="ABC transporter" evidence="4">
    <location>
        <begin position="5"/>
        <end position="230"/>
    </location>
</feature>
<name>A0ABU1UYL8_9GAMM</name>
<dbReference type="GO" id="GO:0005524">
    <property type="term" value="F:ATP binding"/>
    <property type="evidence" value="ECO:0007669"/>
    <property type="project" value="UniProtKB-KW"/>
</dbReference>
<evidence type="ECO:0000313" key="6">
    <source>
        <dbReference type="Proteomes" id="UP001253595"/>
    </source>
</evidence>
<dbReference type="EMBL" id="JAVDVX010000003">
    <property type="protein sequence ID" value="MDR7090202.1"/>
    <property type="molecule type" value="Genomic_DNA"/>
</dbReference>
<dbReference type="SMART" id="SM00382">
    <property type="entry name" value="AAA"/>
    <property type="match status" value="1"/>
</dbReference>
<dbReference type="InterPro" id="IPR003593">
    <property type="entry name" value="AAA+_ATPase"/>
</dbReference>
<dbReference type="Proteomes" id="UP001253595">
    <property type="component" value="Unassembled WGS sequence"/>
</dbReference>
<protein>
    <submittedName>
        <fullName evidence="5">ABC-2 type transport system ATP-binding protein</fullName>
    </submittedName>
</protein>
<dbReference type="Pfam" id="PF00005">
    <property type="entry name" value="ABC_tran"/>
    <property type="match status" value="1"/>
</dbReference>
<dbReference type="CDD" id="cd03230">
    <property type="entry name" value="ABC_DR_subfamily_A"/>
    <property type="match status" value="1"/>
</dbReference>
<dbReference type="InterPro" id="IPR003439">
    <property type="entry name" value="ABC_transporter-like_ATP-bd"/>
</dbReference>
<proteinExistence type="predicted"/>
<keyword evidence="3 5" id="KW-0067">ATP-binding</keyword>
<dbReference type="PROSITE" id="PS50893">
    <property type="entry name" value="ABC_TRANSPORTER_2"/>
    <property type="match status" value="1"/>
</dbReference>
<evidence type="ECO:0000259" key="4">
    <source>
        <dbReference type="PROSITE" id="PS50893"/>
    </source>
</evidence>
<gene>
    <name evidence="5" type="ORF">J2X05_002224</name>
</gene>
<reference evidence="5 6" key="1">
    <citation type="submission" date="2023-07" db="EMBL/GenBank/DDBJ databases">
        <title>Sorghum-associated microbial communities from plants grown in Nebraska, USA.</title>
        <authorList>
            <person name="Schachtman D."/>
        </authorList>
    </citation>
    <scope>NUCLEOTIDE SEQUENCE [LARGE SCALE GENOMIC DNA]</scope>
    <source>
        <strain evidence="5 6">BE190</strain>
    </source>
</reference>
<dbReference type="InterPro" id="IPR027417">
    <property type="entry name" value="P-loop_NTPase"/>
</dbReference>
<dbReference type="RefSeq" id="WP_310072342.1">
    <property type="nucleotide sequence ID" value="NZ_JAVDVX010000003.1"/>
</dbReference>
<dbReference type="Gene3D" id="3.40.50.300">
    <property type="entry name" value="P-loop containing nucleotide triphosphate hydrolases"/>
    <property type="match status" value="1"/>
</dbReference>
<sequence>MQNAIEFNQVCKRYPEFYLDHLDLKLPTGQVMGLVGVNGAGKSTALRLIMGLIQPDSGSVDVLGYRLPEQQVLAKENIGYAAEDMRLYGAENLRWHMQFIQSIFPSWDPLYAEHLLKRFDMNAEQKTKGYSHGQRVKASLILLLARRPRLVILDEPTTGLDPVSRYEVLAELAEILRDENRSVLFSSHSTQDVEQLSDSITFLHKGKTLACQDKETYIEGWRRVLCSGTLNQPLDLPGVAEFKSNGSLHEIKIRGFEDAMLARIHAQGLQISQVERMTLEQIFIASVREVAKQ</sequence>
<evidence type="ECO:0000256" key="2">
    <source>
        <dbReference type="ARBA" id="ARBA00022741"/>
    </source>
</evidence>
<dbReference type="PANTHER" id="PTHR42939:SF3">
    <property type="entry name" value="ABC TRANSPORTER ATP-BINDING COMPONENT"/>
    <property type="match status" value="1"/>
</dbReference>
<dbReference type="InterPro" id="IPR017871">
    <property type="entry name" value="ABC_transporter-like_CS"/>
</dbReference>
<keyword evidence="1" id="KW-0813">Transport</keyword>
<evidence type="ECO:0000313" key="5">
    <source>
        <dbReference type="EMBL" id="MDR7090202.1"/>
    </source>
</evidence>
<dbReference type="PROSITE" id="PS00211">
    <property type="entry name" value="ABC_TRANSPORTER_1"/>
    <property type="match status" value="1"/>
</dbReference>
<evidence type="ECO:0000256" key="3">
    <source>
        <dbReference type="ARBA" id="ARBA00022840"/>
    </source>
</evidence>
<comment type="caution">
    <text evidence="5">The sequence shown here is derived from an EMBL/GenBank/DDBJ whole genome shotgun (WGS) entry which is preliminary data.</text>
</comment>
<organism evidence="5 6">
    <name type="scientific">Cellvibrio fibrivorans</name>
    <dbReference type="NCBI Taxonomy" id="126350"/>
    <lineage>
        <taxon>Bacteria</taxon>
        <taxon>Pseudomonadati</taxon>
        <taxon>Pseudomonadota</taxon>
        <taxon>Gammaproteobacteria</taxon>
        <taxon>Cellvibrionales</taxon>
        <taxon>Cellvibrionaceae</taxon>
        <taxon>Cellvibrio</taxon>
    </lineage>
</organism>
<dbReference type="InterPro" id="IPR051782">
    <property type="entry name" value="ABC_Transporter_VariousFunc"/>
</dbReference>